<dbReference type="PANTHER" id="PTHR28184">
    <property type="entry name" value="MITOCHONDRIAL HOMOLOGOUS RECOMBINATION PROTEIN 1"/>
    <property type="match status" value="1"/>
</dbReference>
<evidence type="ECO:0000256" key="6">
    <source>
        <dbReference type="ARBA" id="ARBA00023163"/>
    </source>
</evidence>
<dbReference type="GO" id="GO:0003735">
    <property type="term" value="F:structural constituent of ribosome"/>
    <property type="evidence" value="ECO:0007669"/>
    <property type="project" value="TreeGrafter"/>
</dbReference>
<evidence type="ECO:0000256" key="1">
    <source>
        <dbReference type="ARBA" id="ARBA00004173"/>
    </source>
</evidence>
<dbReference type="Pfam" id="PF12829">
    <property type="entry name" value="Mhr1"/>
    <property type="match status" value="1"/>
</dbReference>
<keyword evidence="4" id="KW-0805">Transcription regulation</keyword>
<accession>A0A8H7VJC8</accession>
<comment type="caution">
    <text evidence="9">The sequence shown here is derived from an EMBL/GenBank/DDBJ whole genome shotgun (WGS) entry which is preliminary data.</text>
</comment>
<comment type="similarity">
    <text evidence="2">Belongs to the mitochondrion-specific ribosomal protein mL67 family.</text>
</comment>
<dbReference type="GO" id="GO:0005739">
    <property type="term" value="C:mitochondrion"/>
    <property type="evidence" value="ECO:0007669"/>
    <property type="project" value="UniProtKB-SubCell"/>
</dbReference>
<gene>
    <name evidence="9" type="ORF">INT45_009750</name>
</gene>
<evidence type="ECO:0000256" key="3">
    <source>
        <dbReference type="ARBA" id="ARBA00022980"/>
    </source>
</evidence>
<dbReference type="PANTHER" id="PTHR28184:SF1">
    <property type="entry name" value="LARGE RIBOSOMAL SUBUNIT PROTEIN ML67"/>
    <property type="match status" value="1"/>
</dbReference>
<name>A0A8H7VJC8_9FUNG</name>
<dbReference type="AlphaFoldDB" id="A0A8H7VJC8"/>
<keyword evidence="10" id="KW-1185">Reference proteome</keyword>
<evidence type="ECO:0000256" key="8">
    <source>
        <dbReference type="ARBA" id="ARBA00035185"/>
    </source>
</evidence>
<keyword evidence="5" id="KW-0496">Mitochondrion</keyword>
<comment type="subcellular location">
    <subcellularLocation>
        <location evidence="1">Mitochondrion</location>
    </subcellularLocation>
</comment>
<dbReference type="GO" id="GO:0003697">
    <property type="term" value="F:single-stranded DNA binding"/>
    <property type="evidence" value="ECO:0007669"/>
    <property type="project" value="InterPro"/>
</dbReference>
<keyword evidence="7" id="KW-0687">Ribonucleoprotein</keyword>
<proteinExistence type="inferred from homology"/>
<dbReference type="EMBL" id="JAEPRB010000219">
    <property type="protein sequence ID" value="KAG2218618.1"/>
    <property type="molecule type" value="Genomic_DNA"/>
</dbReference>
<dbReference type="GO" id="GO:0000150">
    <property type="term" value="F:DNA strand exchange activity"/>
    <property type="evidence" value="ECO:0007669"/>
    <property type="project" value="InterPro"/>
</dbReference>
<evidence type="ECO:0000256" key="7">
    <source>
        <dbReference type="ARBA" id="ARBA00023274"/>
    </source>
</evidence>
<protein>
    <recommendedName>
        <fullName evidence="8">Large ribosomal subunit protein mL67</fullName>
    </recommendedName>
</protein>
<organism evidence="9 10">
    <name type="scientific">Circinella minor</name>
    <dbReference type="NCBI Taxonomy" id="1195481"/>
    <lineage>
        <taxon>Eukaryota</taxon>
        <taxon>Fungi</taxon>
        <taxon>Fungi incertae sedis</taxon>
        <taxon>Mucoromycota</taxon>
        <taxon>Mucoromycotina</taxon>
        <taxon>Mucoromycetes</taxon>
        <taxon>Mucorales</taxon>
        <taxon>Lichtheimiaceae</taxon>
        <taxon>Circinella</taxon>
    </lineage>
</organism>
<keyword evidence="6" id="KW-0804">Transcription</keyword>
<reference evidence="9 10" key="1">
    <citation type="submission" date="2020-12" db="EMBL/GenBank/DDBJ databases">
        <title>Metabolic potential, ecology and presence of endohyphal bacteria is reflected in genomic diversity of Mucoromycotina.</title>
        <authorList>
            <person name="Muszewska A."/>
            <person name="Okrasinska A."/>
            <person name="Steczkiewicz K."/>
            <person name="Drgas O."/>
            <person name="Orlowska M."/>
            <person name="Perlinska-Lenart U."/>
            <person name="Aleksandrzak-Piekarczyk T."/>
            <person name="Szatraj K."/>
            <person name="Zielenkiewicz U."/>
            <person name="Pilsyk S."/>
            <person name="Malc E."/>
            <person name="Mieczkowski P."/>
            <person name="Kruszewska J.S."/>
            <person name="Biernat P."/>
            <person name="Pawlowska J."/>
        </authorList>
    </citation>
    <scope>NUCLEOTIDE SEQUENCE [LARGE SCALE GENOMIC DNA]</scope>
    <source>
        <strain evidence="9 10">CBS 142.35</strain>
    </source>
</reference>
<dbReference type="GO" id="GO:1990904">
    <property type="term" value="C:ribonucleoprotein complex"/>
    <property type="evidence" value="ECO:0007669"/>
    <property type="project" value="UniProtKB-KW"/>
</dbReference>
<keyword evidence="3" id="KW-0689">Ribosomal protein</keyword>
<dbReference type="InterPro" id="IPR024629">
    <property type="entry name" value="Ribosomal_mL67"/>
</dbReference>
<dbReference type="OrthoDB" id="434092at2759"/>
<dbReference type="Proteomes" id="UP000646827">
    <property type="component" value="Unassembled WGS sequence"/>
</dbReference>
<sequence length="170" mass="19707">MSHSVYLFRHIQTNQVIVSTRHYAQNRTLRQLETVARPTHLRKDLWRPLVAITGFNTSQSAQAVSDALLQRSKVRQLEFKTSSEHLSRRKSQRQVDEKDLVEKSVVSLREALESVTPKHFSNNNTKLLALWEQPRFLEMKGEAQEWPAFIEHGQLELKNNRFVSGSNNSS</sequence>
<evidence type="ECO:0000313" key="10">
    <source>
        <dbReference type="Proteomes" id="UP000646827"/>
    </source>
</evidence>
<dbReference type="GO" id="GO:0005840">
    <property type="term" value="C:ribosome"/>
    <property type="evidence" value="ECO:0007669"/>
    <property type="project" value="UniProtKB-KW"/>
</dbReference>
<evidence type="ECO:0000256" key="2">
    <source>
        <dbReference type="ARBA" id="ARBA00010741"/>
    </source>
</evidence>
<evidence type="ECO:0000256" key="4">
    <source>
        <dbReference type="ARBA" id="ARBA00023015"/>
    </source>
</evidence>
<evidence type="ECO:0000256" key="5">
    <source>
        <dbReference type="ARBA" id="ARBA00023128"/>
    </source>
</evidence>
<evidence type="ECO:0000313" key="9">
    <source>
        <dbReference type="EMBL" id="KAG2218618.1"/>
    </source>
</evidence>